<feature type="binding site" evidence="8">
    <location>
        <begin position="26"/>
        <end position="31"/>
    </location>
    <ligand>
        <name>ATP</name>
        <dbReference type="ChEBI" id="CHEBI:30616"/>
    </ligand>
</feature>
<dbReference type="GO" id="GO:0005737">
    <property type="term" value="C:cytoplasm"/>
    <property type="evidence" value="ECO:0007669"/>
    <property type="project" value="UniProtKB-SubCell"/>
</dbReference>
<keyword evidence="9" id="KW-0472">Membrane</keyword>
<gene>
    <name evidence="8 11" type="primary">tilS</name>
    <name evidence="11" type="ORF">WY13_03734</name>
</gene>
<comment type="caution">
    <text evidence="11">The sequence shown here is derived from an EMBL/GenBank/DDBJ whole genome shotgun (WGS) entry which is preliminary data.</text>
</comment>
<evidence type="ECO:0000313" key="11">
    <source>
        <dbReference type="EMBL" id="OAA82968.1"/>
    </source>
</evidence>
<dbReference type="SUPFAM" id="SSF52402">
    <property type="entry name" value="Adenine nucleotide alpha hydrolases-like"/>
    <property type="match status" value="1"/>
</dbReference>
<comment type="domain">
    <text evidence="8">The N-terminal region contains the highly conserved SGGXDS motif, predicted to be a P-loop motif involved in ATP binding.</text>
</comment>
<comment type="function">
    <text evidence="8">Ligates lysine onto the cytidine present at position 34 of the AUA codon-specific tRNA(Ile) that contains the anticodon CAU, in an ATP-dependent manner. Cytidine is converted to lysidine, thus changing the amino acid specificity of the tRNA from methionine to isoleucine.</text>
</comment>
<dbReference type="GO" id="GO:0006400">
    <property type="term" value="P:tRNA modification"/>
    <property type="evidence" value="ECO:0007669"/>
    <property type="project" value="UniProtKB-UniRule"/>
</dbReference>
<feature type="transmembrane region" description="Helical" evidence="9">
    <location>
        <begin position="21"/>
        <end position="41"/>
    </location>
</feature>
<dbReference type="SUPFAM" id="SSF82829">
    <property type="entry name" value="MesJ substrate recognition domain-like"/>
    <property type="match status" value="1"/>
</dbReference>
<evidence type="ECO:0000256" key="5">
    <source>
        <dbReference type="ARBA" id="ARBA00022741"/>
    </source>
</evidence>
<dbReference type="Gene3D" id="3.40.50.620">
    <property type="entry name" value="HUPs"/>
    <property type="match status" value="1"/>
</dbReference>
<dbReference type="AlphaFoldDB" id="A0A162L1B9"/>
<dbReference type="PANTHER" id="PTHR43033">
    <property type="entry name" value="TRNA(ILE)-LYSIDINE SYNTHASE-RELATED"/>
    <property type="match status" value="1"/>
</dbReference>
<dbReference type="Pfam" id="PF01171">
    <property type="entry name" value="ATP_bind_3"/>
    <property type="match status" value="1"/>
</dbReference>
<evidence type="ECO:0000256" key="8">
    <source>
        <dbReference type="HAMAP-Rule" id="MF_01161"/>
    </source>
</evidence>
<keyword evidence="6 8" id="KW-0067">ATP-binding</keyword>
<dbReference type="HAMAP" id="MF_01161">
    <property type="entry name" value="tRNA_Ile_lys_synt"/>
    <property type="match status" value="1"/>
</dbReference>
<dbReference type="EMBL" id="LITT01000063">
    <property type="protein sequence ID" value="OAA82968.1"/>
    <property type="molecule type" value="Genomic_DNA"/>
</dbReference>
<dbReference type="InterPro" id="IPR012094">
    <property type="entry name" value="tRNA_Ile_lys_synt"/>
</dbReference>
<reference evidence="11 12" key="1">
    <citation type="journal article" date="2015" name="Biotechnol. Bioeng.">
        <title>Genome sequence and phenotypic characterization of Caulobacter segnis.</title>
        <authorList>
            <person name="Patel S."/>
            <person name="Fletcher B."/>
            <person name="Scott D.C."/>
            <person name="Ely B."/>
        </authorList>
    </citation>
    <scope>NUCLEOTIDE SEQUENCE [LARGE SCALE GENOMIC DNA]</scope>
    <source>
        <strain evidence="11 12">ERI-2</strain>
    </source>
</reference>
<dbReference type="SUPFAM" id="SSF56037">
    <property type="entry name" value="PheT/TilS domain"/>
    <property type="match status" value="1"/>
</dbReference>
<dbReference type="Pfam" id="PF11734">
    <property type="entry name" value="TilS_C"/>
    <property type="match status" value="1"/>
</dbReference>
<evidence type="ECO:0000256" key="9">
    <source>
        <dbReference type="SAM" id="Phobius"/>
    </source>
</evidence>
<evidence type="ECO:0000256" key="2">
    <source>
        <dbReference type="ARBA" id="ARBA00022490"/>
    </source>
</evidence>
<dbReference type="InterPro" id="IPR012796">
    <property type="entry name" value="Lysidine-tRNA-synth_C"/>
</dbReference>
<dbReference type="NCBIfam" id="TIGR02432">
    <property type="entry name" value="lysidine_TilS_N"/>
    <property type="match status" value="1"/>
</dbReference>
<organism evidence="11 12">
    <name type="scientific">Clostridium ljungdahlii</name>
    <dbReference type="NCBI Taxonomy" id="1538"/>
    <lineage>
        <taxon>Bacteria</taxon>
        <taxon>Bacillati</taxon>
        <taxon>Bacillota</taxon>
        <taxon>Clostridia</taxon>
        <taxon>Eubacteriales</taxon>
        <taxon>Clostridiaceae</taxon>
        <taxon>Clostridium</taxon>
    </lineage>
</organism>
<keyword evidence="5 8" id="KW-0547">Nucleotide-binding</keyword>
<dbReference type="OrthoDB" id="9807403at2"/>
<dbReference type="InterPro" id="IPR012795">
    <property type="entry name" value="tRNA_Ile_lys_synt_N"/>
</dbReference>
<evidence type="ECO:0000259" key="10">
    <source>
        <dbReference type="SMART" id="SM00977"/>
    </source>
</evidence>
<keyword evidence="2 8" id="KW-0963">Cytoplasm</keyword>
<keyword evidence="3 8" id="KW-0436">Ligase</keyword>
<dbReference type="EC" id="6.3.4.19" evidence="8"/>
<evidence type="ECO:0000256" key="7">
    <source>
        <dbReference type="ARBA" id="ARBA00048539"/>
    </source>
</evidence>
<accession>A0A162L1B9</accession>
<dbReference type="GO" id="GO:0005524">
    <property type="term" value="F:ATP binding"/>
    <property type="evidence" value="ECO:0007669"/>
    <property type="project" value="UniProtKB-UniRule"/>
</dbReference>
<dbReference type="CDD" id="cd01992">
    <property type="entry name" value="TilS_N"/>
    <property type="match status" value="1"/>
</dbReference>
<keyword evidence="9" id="KW-0812">Transmembrane</keyword>
<dbReference type="Proteomes" id="UP000077407">
    <property type="component" value="Unassembled WGS sequence"/>
</dbReference>
<protein>
    <recommendedName>
        <fullName evidence="8">tRNA(Ile)-lysidine synthase</fullName>
        <ecNumber evidence="8">6.3.4.19</ecNumber>
    </recommendedName>
    <alternativeName>
        <fullName evidence="8">tRNA(Ile)-2-lysyl-cytidine synthase</fullName>
    </alternativeName>
    <alternativeName>
        <fullName evidence="8">tRNA(Ile)-lysidine synthetase</fullName>
    </alternativeName>
</protein>
<comment type="catalytic activity">
    <reaction evidence="7 8">
        <text>cytidine(34) in tRNA(Ile2) + L-lysine + ATP = lysidine(34) in tRNA(Ile2) + AMP + diphosphate + H(+)</text>
        <dbReference type="Rhea" id="RHEA:43744"/>
        <dbReference type="Rhea" id="RHEA-COMP:10625"/>
        <dbReference type="Rhea" id="RHEA-COMP:10670"/>
        <dbReference type="ChEBI" id="CHEBI:15378"/>
        <dbReference type="ChEBI" id="CHEBI:30616"/>
        <dbReference type="ChEBI" id="CHEBI:32551"/>
        <dbReference type="ChEBI" id="CHEBI:33019"/>
        <dbReference type="ChEBI" id="CHEBI:82748"/>
        <dbReference type="ChEBI" id="CHEBI:83665"/>
        <dbReference type="ChEBI" id="CHEBI:456215"/>
        <dbReference type="EC" id="6.3.4.19"/>
    </reaction>
</comment>
<dbReference type="GO" id="GO:0032267">
    <property type="term" value="F:tRNA(Ile)-lysidine synthase activity"/>
    <property type="evidence" value="ECO:0007669"/>
    <property type="project" value="UniProtKB-EC"/>
</dbReference>
<comment type="similarity">
    <text evidence="8">Belongs to the tRNA(Ile)-lysidine synthase family.</text>
</comment>
<dbReference type="SMART" id="SM00977">
    <property type="entry name" value="TilS_C"/>
    <property type="match status" value="1"/>
</dbReference>
<dbReference type="InterPro" id="IPR014729">
    <property type="entry name" value="Rossmann-like_a/b/a_fold"/>
</dbReference>
<proteinExistence type="inferred from homology"/>
<feature type="domain" description="Lysidine-tRNA(Ile) synthetase C-terminal" evidence="10">
    <location>
        <begin position="383"/>
        <end position="455"/>
    </location>
</feature>
<keyword evidence="4 8" id="KW-0819">tRNA processing</keyword>
<sequence>MIESVLDTITKNKMFDRGDKVIVAVSGGPDSICLLHILYILREKLGITLCVAHVNHCLREKDADRDEEYVKKFCENLKIQFKSLKIDVNHVSQEEGISCESAGRKVRYSFFEELKDELKAEKIAIAHNANDQAETILMRIMRGAGLDGLVGIRPVRDNIYVRPLISSTRDEIEKYCSLNNLNPRIDKTNLETLYSRNKIRLQLIPYIQENFNKDIIKVLNRFSDTIKIDNEYLSYISQEKFKKYCDIKGEKVIISKEAFLEKEAILSRIIRMSLKTVTGNLKDFERVHILNIIEVQKHSTGKEQMLPNNVLVLNDYGNIIISKNTKKAVSDHKKQYILQVGCNNISPIKSTVYIEIVEAKGYIHCKKNKFIQYFDYDKIEGDVILRNRREGDKFIPLGMVGSKKLKDLFIDLKVSKDKRNDVPIICFGDKIGWIVGYRISELFKVDKNTRNILAIKFESEELGKYGQH</sequence>
<dbReference type="InterPro" id="IPR011063">
    <property type="entry name" value="TilS/TtcA_N"/>
</dbReference>
<dbReference type="RefSeq" id="WP_063556994.1">
    <property type="nucleotide sequence ID" value="NZ_LITT01000063.1"/>
</dbReference>
<dbReference type="Gene3D" id="3.50.40.10">
    <property type="entry name" value="Phenylalanyl-trna Synthetase, Chain B, domain 3"/>
    <property type="match status" value="1"/>
</dbReference>
<keyword evidence="9" id="KW-1133">Transmembrane helix</keyword>
<evidence type="ECO:0000313" key="12">
    <source>
        <dbReference type="Proteomes" id="UP000077407"/>
    </source>
</evidence>
<evidence type="ECO:0000256" key="4">
    <source>
        <dbReference type="ARBA" id="ARBA00022694"/>
    </source>
</evidence>
<name>A0A162L1B9_9CLOT</name>
<dbReference type="PATRIC" id="fig|1538.10.peg.3815"/>
<evidence type="ECO:0000256" key="1">
    <source>
        <dbReference type="ARBA" id="ARBA00004496"/>
    </source>
</evidence>
<dbReference type="PANTHER" id="PTHR43033:SF1">
    <property type="entry name" value="TRNA(ILE)-LYSIDINE SYNTHASE-RELATED"/>
    <property type="match status" value="1"/>
</dbReference>
<comment type="subcellular location">
    <subcellularLocation>
        <location evidence="1 8">Cytoplasm</location>
    </subcellularLocation>
</comment>
<evidence type="ECO:0000256" key="6">
    <source>
        <dbReference type="ARBA" id="ARBA00022840"/>
    </source>
</evidence>
<dbReference type="NCBIfam" id="TIGR02433">
    <property type="entry name" value="lysidine_TilS_C"/>
    <property type="match status" value="1"/>
</dbReference>
<dbReference type="InterPro" id="IPR020825">
    <property type="entry name" value="Phe-tRNA_synthase-like_B3/B4"/>
</dbReference>
<evidence type="ECO:0000256" key="3">
    <source>
        <dbReference type="ARBA" id="ARBA00022598"/>
    </source>
</evidence>